<name>A0A919JMC6_9ACTN</name>
<dbReference type="AlphaFoldDB" id="A0A919JMC6"/>
<reference evidence="1" key="1">
    <citation type="submission" date="2021-01" db="EMBL/GenBank/DDBJ databases">
        <title>Whole genome shotgun sequence of Actinoplanes nipponensis NBRC 14063.</title>
        <authorList>
            <person name="Komaki H."/>
            <person name="Tamura T."/>
        </authorList>
    </citation>
    <scope>NUCLEOTIDE SEQUENCE</scope>
    <source>
        <strain evidence="1">NBRC 14063</strain>
    </source>
</reference>
<proteinExistence type="predicted"/>
<organism evidence="1 2">
    <name type="scientific">Actinoplanes nipponensis</name>
    <dbReference type="NCBI Taxonomy" id="135950"/>
    <lineage>
        <taxon>Bacteria</taxon>
        <taxon>Bacillati</taxon>
        <taxon>Actinomycetota</taxon>
        <taxon>Actinomycetes</taxon>
        <taxon>Micromonosporales</taxon>
        <taxon>Micromonosporaceae</taxon>
        <taxon>Actinoplanes</taxon>
    </lineage>
</organism>
<dbReference type="Proteomes" id="UP000647172">
    <property type="component" value="Unassembled WGS sequence"/>
</dbReference>
<dbReference type="RefSeq" id="WP_203775481.1">
    <property type="nucleotide sequence ID" value="NZ_BAAAYJ010000040.1"/>
</dbReference>
<evidence type="ECO:0000313" key="2">
    <source>
        <dbReference type="Proteomes" id="UP000647172"/>
    </source>
</evidence>
<accession>A0A919JMC6</accession>
<keyword evidence="2" id="KW-1185">Reference proteome</keyword>
<gene>
    <name evidence="1" type="ORF">Ani05nite_69620</name>
</gene>
<evidence type="ECO:0000313" key="1">
    <source>
        <dbReference type="EMBL" id="GIE53428.1"/>
    </source>
</evidence>
<sequence>MTNQWRHLPAPARPIAAATDAAVTAAREHDAEALTSAVDELAGQDQAQAGLILGTTVRLLLELTHPDGLDGDDIRGVLEQSVRAAAAWQPEVDPHVVLVLLAGALGVHDDEEPAVRPDALARHSALLIAHLLGPRELPELLALALGEIERAQLND</sequence>
<protein>
    <submittedName>
        <fullName evidence="1">Uncharacterized protein</fullName>
    </submittedName>
</protein>
<comment type="caution">
    <text evidence="1">The sequence shown here is derived from an EMBL/GenBank/DDBJ whole genome shotgun (WGS) entry which is preliminary data.</text>
</comment>
<dbReference type="EMBL" id="BOMQ01000084">
    <property type="protein sequence ID" value="GIE53428.1"/>
    <property type="molecule type" value="Genomic_DNA"/>
</dbReference>